<evidence type="ECO:0000313" key="1">
    <source>
        <dbReference type="EMBL" id="KAJ4402112.1"/>
    </source>
</evidence>
<reference evidence="1" key="1">
    <citation type="submission" date="2022-10" db="EMBL/GenBank/DDBJ databases">
        <title>Tapping the CABI collections for fungal endophytes: first genome assemblies for Collariella, Neodidymelliopsis, Ascochyta clinopodiicola, Didymella pomorum, Didymosphaeria variabile, Neocosmospora piperis and Neocucurbitaria cava.</title>
        <authorList>
            <person name="Hill R."/>
        </authorList>
    </citation>
    <scope>NUCLEOTIDE SEQUENCE</scope>
    <source>
        <strain evidence="1">IMI 355091</strain>
    </source>
</reference>
<gene>
    <name evidence="1" type="ORF">N0V91_007473</name>
</gene>
<proteinExistence type="predicted"/>
<name>A0A9W9D4W0_9PLEO</name>
<dbReference type="OrthoDB" id="4457531at2759"/>
<dbReference type="Proteomes" id="UP001140510">
    <property type="component" value="Unassembled WGS sequence"/>
</dbReference>
<comment type="caution">
    <text evidence="1">The sequence shown here is derived from an EMBL/GenBank/DDBJ whole genome shotgun (WGS) entry which is preliminary data.</text>
</comment>
<accession>A0A9W9D4W0</accession>
<keyword evidence="2" id="KW-1185">Reference proteome</keyword>
<sequence>MTAVKEAKYYHRAGGPDENEISIQAQQGLPLTLPWGNCRAGTIELKRQAQLTKEAIDEIRYRGGFEGFCQRYGDYYVAGYRLGGDTGILLSASGHRREQINKPGAELTGTVLFVSATKRWEKDFKTIDQGRKVELLGYDTLDDMTWNCTSGVGDDVKEMTIWESPDPAADVQTIRDAADEIMIRSENMLERVGAVLERHGYRNGDSLTFLQCEELVKEGIVIELLLEPMSRLRDVIEWRLQTNIT</sequence>
<evidence type="ECO:0000313" key="2">
    <source>
        <dbReference type="Proteomes" id="UP001140510"/>
    </source>
</evidence>
<organism evidence="1 2">
    <name type="scientific">Didymella pomorum</name>
    <dbReference type="NCBI Taxonomy" id="749634"/>
    <lineage>
        <taxon>Eukaryota</taxon>
        <taxon>Fungi</taxon>
        <taxon>Dikarya</taxon>
        <taxon>Ascomycota</taxon>
        <taxon>Pezizomycotina</taxon>
        <taxon>Dothideomycetes</taxon>
        <taxon>Pleosporomycetidae</taxon>
        <taxon>Pleosporales</taxon>
        <taxon>Pleosporineae</taxon>
        <taxon>Didymellaceae</taxon>
        <taxon>Didymella</taxon>
    </lineage>
</organism>
<dbReference type="EMBL" id="JAPEVA010000065">
    <property type="protein sequence ID" value="KAJ4402112.1"/>
    <property type="molecule type" value="Genomic_DNA"/>
</dbReference>
<protein>
    <submittedName>
        <fullName evidence="1">Uncharacterized protein</fullName>
    </submittedName>
</protein>
<dbReference type="AlphaFoldDB" id="A0A9W9D4W0"/>